<keyword evidence="2" id="KW-1185">Reference proteome</keyword>
<name>A0A9W9ZVR3_9CNID</name>
<accession>A0A9W9ZVR3</accession>
<dbReference type="AlphaFoldDB" id="A0A9W9ZVR3"/>
<gene>
    <name evidence="1" type="ORF">OS493_035736</name>
</gene>
<proteinExistence type="predicted"/>
<sequence>MPGSDGKVASNYIKKYYLSSSKKKKYPLVLLKLIKRYAEDRIWADDTKEGERVLRFIVEVTKDRTDTSKMRK</sequence>
<feature type="non-terminal residue" evidence="1">
    <location>
        <position position="72"/>
    </location>
</feature>
<comment type="caution">
    <text evidence="1">The sequence shown here is derived from an EMBL/GenBank/DDBJ whole genome shotgun (WGS) entry which is preliminary data.</text>
</comment>
<protein>
    <submittedName>
        <fullName evidence="1">Uncharacterized protein</fullName>
    </submittedName>
</protein>
<dbReference type="Proteomes" id="UP001163046">
    <property type="component" value="Unassembled WGS sequence"/>
</dbReference>
<evidence type="ECO:0000313" key="1">
    <source>
        <dbReference type="EMBL" id="KAJ7388771.1"/>
    </source>
</evidence>
<organism evidence="1 2">
    <name type="scientific">Desmophyllum pertusum</name>
    <dbReference type="NCBI Taxonomy" id="174260"/>
    <lineage>
        <taxon>Eukaryota</taxon>
        <taxon>Metazoa</taxon>
        <taxon>Cnidaria</taxon>
        <taxon>Anthozoa</taxon>
        <taxon>Hexacorallia</taxon>
        <taxon>Scleractinia</taxon>
        <taxon>Caryophylliina</taxon>
        <taxon>Caryophylliidae</taxon>
        <taxon>Desmophyllum</taxon>
    </lineage>
</organism>
<evidence type="ECO:0000313" key="2">
    <source>
        <dbReference type="Proteomes" id="UP001163046"/>
    </source>
</evidence>
<dbReference type="EMBL" id="MU825451">
    <property type="protein sequence ID" value="KAJ7388771.1"/>
    <property type="molecule type" value="Genomic_DNA"/>
</dbReference>
<reference evidence="1" key="1">
    <citation type="submission" date="2023-01" db="EMBL/GenBank/DDBJ databases">
        <title>Genome assembly of the deep-sea coral Lophelia pertusa.</title>
        <authorList>
            <person name="Herrera S."/>
            <person name="Cordes E."/>
        </authorList>
    </citation>
    <scope>NUCLEOTIDE SEQUENCE</scope>
    <source>
        <strain evidence="1">USNM1676648</strain>
        <tissue evidence="1">Polyp</tissue>
    </source>
</reference>